<feature type="binding site" evidence="8">
    <location>
        <begin position="178"/>
        <end position="179"/>
    </location>
    <ligand>
        <name>ATP</name>
        <dbReference type="ChEBI" id="CHEBI:30616"/>
    </ligand>
</feature>
<dbReference type="InterPro" id="IPR011529">
    <property type="entry name" value="Glu_5kinase"/>
</dbReference>
<feature type="binding site" evidence="8">
    <location>
        <position position="15"/>
    </location>
    <ligand>
        <name>ATP</name>
        <dbReference type="ChEBI" id="CHEBI:30616"/>
    </ligand>
</feature>
<evidence type="ECO:0000259" key="9">
    <source>
        <dbReference type="Pfam" id="PF00696"/>
    </source>
</evidence>
<sequence length="267" mass="29116">MKRQAIKEMQRIVIKVGTNTIMKTVSDVDFRKIDRLAFVLSAIRQEGREVILVSSGAVGVGASTLGIDEYPKAIEDQQALAAVGQSVLMGHYGRFFNHYNQQVAQILLTRDVVDFPTSKHNVQRSLESLLARGIIPIINENDVVAVDELNHQTKFGDNDTLSSIVAGLCEADLLVLMSDVEGLYTENPQDNPEAELISEVKAIDESIHEMASGKGSEFSTGGMATKIKAAERMLNNDSAMLITSGDDPTCLFQILEGDQIGTLFMKG</sequence>
<keyword evidence="1 8" id="KW-0963">Cytoplasm</keyword>
<evidence type="ECO:0000256" key="5">
    <source>
        <dbReference type="ARBA" id="ARBA00022741"/>
    </source>
</evidence>
<dbReference type="InterPro" id="IPR041739">
    <property type="entry name" value="G5K_ProB"/>
</dbReference>
<dbReference type="OrthoDB" id="9804434at2"/>
<keyword evidence="6 8" id="KW-0418">Kinase</keyword>
<feature type="domain" description="Aspartate/glutamate/uridylate kinase" evidence="9">
    <location>
        <begin position="10"/>
        <end position="242"/>
    </location>
</feature>
<dbReference type="EC" id="2.7.2.11" evidence="8"/>
<name>A0A347WMU1_9LACT</name>
<dbReference type="PANTHER" id="PTHR43654">
    <property type="entry name" value="GLUTAMATE 5-KINASE"/>
    <property type="match status" value="1"/>
</dbReference>
<comment type="pathway">
    <text evidence="8">Amino-acid biosynthesis; L-proline biosynthesis; L-glutamate 5-semialdehyde from L-glutamate: step 1/2.</text>
</comment>
<feature type="binding site" evidence="8">
    <location>
        <position position="158"/>
    </location>
    <ligand>
        <name>substrate</name>
    </ligand>
</feature>
<proteinExistence type="inferred from homology"/>
<keyword evidence="3 8" id="KW-0641">Proline biosynthesis</keyword>
<dbReference type="SUPFAM" id="SSF53633">
    <property type="entry name" value="Carbamate kinase-like"/>
    <property type="match status" value="1"/>
</dbReference>
<dbReference type="HAMAP" id="MF_00456">
    <property type="entry name" value="ProB"/>
    <property type="match status" value="1"/>
</dbReference>
<dbReference type="Gene3D" id="3.40.1160.10">
    <property type="entry name" value="Acetylglutamate kinase-like"/>
    <property type="match status" value="1"/>
</dbReference>
<keyword evidence="2 8" id="KW-0028">Amino-acid biosynthesis</keyword>
<dbReference type="InterPro" id="IPR036393">
    <property type="entry name" value="AceGlu_kinase-like_sf"/>
</dbReference>
<dbReference type="InterPro" id="IPR005715">
    <property type="entry name" value="Glu_5kinase/COase_Synthase"/>
</dbReference>
<comment type="function">
    <text evidence="8">Catalyzes the transfer of a phosphate group to glutamate to form L-glutamate 5-phosphate.</text>
</comment>
<feature type="binding site" evidence="8">
    <location>
        <position position="55"/>
    </location>
    <ligand>
        <name>substrate</name>
    </ligand>
</feature>
<dbReference type="InterPro" id="IPR001057">
    <property type="entry name" value="Glu/AcGlu_kinase"/>
</dbReference>
<keyword evidence="11" id="KW-1185">Reference proteome</keyword>
<dbReference type="GO" id="GO:0055129">
    <property type="term" value="P:L-proline biosynthetic process"/>
    <property type="evidence" value="ECO:0007669"/>
    <property type="project" value="UniProtKB-UniRule"/>
</dbReference>
<accession>A0A347WMU1</accession>
<dbReference type="Proteomes" id="UP000263232">
    <property type="component" value="Chromosome"/>
</dbReference>
<dbReference type="KEGG" id="abae:CL176_10565"/>
<dbReference type="CDD" id="cd04242">
    <property type="entry name" value="AAK_G5K_ProB"/>
    <property type="match status" value="1"/>
</dbReference>
<evidence type="ECO:0000256" key="6">
    <source>
        <dbReference type="ARBA" id="ARBA00022777"/>
    </source>
</evidence>
<dbReference type="NCBIfam" id="TIGR01027">
    <property type="entry name" value="proB"/>
    <property type="match status" value="1"/>
</dbReference>
<feature type="binding site" evidence="8">
    <location>
        <begin position="220"/>
        <end position="226"/>
    </location>
    <ligand>
        <name>ATP</name>
        <dbReference type="ChEBI" id="CHEBI:30616"/>
    </ligand>
</feature>
<feature type="binding site" evidence="8">
    <location>
        <position position="142"/>
    </location>
    <ligand>
        <name>substrate</name>
    </ligand>
</feature>
<dbReference type="GO" id="GO:0005829">
    <property type="term" value="C:cytosol"/>
    <property type="evidence" value="ECO:0007669"/>
    <property type="project" value="TreeGrafter"/>
</dbReference>
<dbReference type="PANTHER" id="PTHR43654:SF1">
    <property type="entry name" value="ISOPENTENYL PHOSPHATE KINASE"/>
    <property type="match status" value="1"/>
</dbReference>
<dbReference type="InterPro" id="IPR001048">
    <property type="entry name" value="Asp/Glu/Uridylate_kinase"/>
</dbReference>
<evidence type="ECO:0000256" key="2">
    <source>
        <dbReference type="ARBA" id="ARBA00022605"/>
    </source>
</evidence>
<keyword evidence="5 8" id="KW-0547">Nucleotide-binding</keyword>
<dbReference type="GO" id="GO:0004349">
    <property type="term" value="F:glutamate 5-kinase activity"/>
    <property type="evidence" value="ECO:0007669"/>
    <property type="project" value="UniProtKB-UniRule"/>
</dbReference>
<evidence type="ECO:0000256" key="1">
    <source>
        <dbReference type="ARBA" id="ARBA00022490"/>
    </source>
</evidence>
<dbReference type="GO" id="GO:0005524">
    <property type="term" value="F:ATP binding"/>
    <property type="evidence" value="ECO:0007669"/>
    <property type="project" value="UniProtKB-KW"/>
</dbReference>
<dbReference type="PIRSF" id="PIRSF000729">
    <property type="entry name" value="GK"/>
    <property type="match status" value="1"/>
</dbReference>
<dbReference type="Pfam" id="PF00696">
    <property type="entry name" value="AA_kinase"/>
    <property type="match status" value="1"/>
</dbReference>
<dbReference type="PRINTS" id="PR00474">
    <property type="entry name" value="GLU5KINASE"/>
</dbReference>
<evidence type="ECO:0000313" key="11">
    <source>
        <dbReference type="Proteomes" id="UP000263232"/>
    </source>
</evidence>
<comment type="similarity">
    <text evidence="8">Belongs to the glutamate 5-kinase family.</text>
</comment>
<dbReference type="UniPathway" id="UPA00098">
    <property type="reaction ID" value="UER00359"/>
</dbReference>
<evidence type="ECO:0000256" key="8">
    <source>
        <dbReference type="HAMAP-Rule" id="MF_00456"/>
    </source>
</evidence>
<dbReference type="EMBL" id="CP023434">
    <property type="protein sequence ID" value="AXY26398.1"/>
    <property type="molecule type" value="Genomic_DNA"/>
</dbReference>
<dbReference type="AlphaFoldDB" id="A0A347WMU1"/>
<evidence type="ECO:0000256" key="4">
    <source>
        <dbReference type="ARBA" id="ARBA00022679"/>
    </source>
</evidence>
<protein>
    <recommendedName>
        <fullName evidence="8">Glutamate 5-kinase</fullName>
        <ecNumber evidence="8">2.7.2.11</ecNumber>
    </recommendedName>
    <alternativeName>
        <fullName evidence="8">Gamma-glutamyl kinase</fullName>
        <shortName evidence="8">GK</shortName>
    </alternativeName>
</protein>
<evidence type="ECO:0000313" key="10">
    <source>
        <dbReference type="EMBL" id="AXY26398.1"/>
    </source>
</evidence>
<gene>
    <name evidence="8 10" type="primary">proB</name>
    <name evidence="10" type="ORF">CL176_10565</name>
</gene>
<dbReference type="InterPro" id="IPR019797">
    <property type="entry name" value="Glutamate_5-kinase_CS"/>
</dbReference>
<reference evidence="10 11" key="1">
    <citation type="submission" date="2017-09" db="EMBL/GenBank/DDBJ databases">
        <title>Complete genome sequence of Oxytococcus suis strain ZY16052.</title>
        <authorList>
            <person name="Li F."/>
        </authorList>
    </citation>
    <scope>NUCLEOTIDE SEQUENCE [LARGE SCALE GENOMIC DNA]</scope>
    <source>
        <strain evidence="10 11">ZY16052</strain>
    </source>
</reference>
<dbReference type="PROSITE" id="PS00902">
    <property type="entry name" value="GLUTAMATE_5_KINASE"/>
    <property type="match status" value="1"/>
</dbReference>
<organism evidence="10 11">
    <name type="scientific">Suicoccus acidiformans</name>
    <dbReference type="NCBI Taxonomy" id="2036206"/>
    <lineage>
        <taxon>Bacteria</taxon>
        <taxon>Bacillati</taxon>
        <taxon>Bacillota</taxon>
        <taxon>Bacilli</taxon>
        <taxon>Lactobacillales</taxon>
        <taxon>Aerococcaceae</taxon>
        <taxon>Suicoccus</taxon>
    </lineage>
</organism>
<dbReference type="FunFam" id="3.40.1160.10:FF:000018">
    <property type="entry name" value="Glutamate 5-kinase"/>
    <property type="match status" value="1"/>
</dbReference>
<comment type="catalytic activity">
    <reaction evidence="8">
        <text>L-glutamate + ATP = L-glutamyl 5-phosphate + ADP</text>
        <dbReference type="Rhea" id="RHEA:14877"/>
        <dbReference type="ChEBI" id="CHEBI:29985"/>
        <dbReference type="ChEBI" id="CHEBI:30616"/>
        <dbReference type="ChEBI" id="CHEBI:58274"/>
        <dbReference type="ChEBI" id="CHEBI:456216"/>
        <dbReference type="EC" id="2.7.2.11"/>
    </reaction>
</comment>
<comment type="subcellular location">
    <subcellularLocation>
        <location evidence="8">Cytoplasm</location>
    </subcellularLocation>
</comment>
<evidence type="ECO:0000256" key="7">
    <source>
        <dbReference type="ARBA" id="ARBA00022840"/>
    </source>
</evidence>
<evidence type="ECO:0000256" key="3">
    <source>
        <dbReference type="ARBA" id="ARBA00022650"/>
    </source>
</evidence>
<keyword evidence="7 8" id="KW-0067">ATP-binding</keyword>
<keyword evidence="4 8" id="KW-0808">Transferase</keyword>
<dbReference type="RefSeq" id="WP_118991257.1">
    <property type="nucleotide sequence ID" value="NZ_CP023434.1"/>
</dbReference>